<dbReference type="AlphaFoldDB" id="A0A6M3KB94"/>
<evidence type="ECO:0000313" key="1">
    <source>
        <dbReference type="EMBL" id="QJA78915.1"/>
    </source>
</evidence>
<reference evidence="1" key="1">
    <citation type="submission" date="2020-03" db="EMBL/GenBank/DDBJ databases">
        <title>The deep terrestrial virosphere.</title>
        <authorList>
            <person name="Holmfeldt K."/>
            <person name="Nilsson E."/>
            <person name="Simone D."/>
            <person name="Lopez-Fernandez M."/>
            <person name="Wu X."/>
            <person name="de Brujin I."/>
            <person name="Lundin D."/>
            <person name="Andersson A."/>
            <person name="Bertilsson S."/>
            <person name="Dopson M."/>
        </authorList>
    </citation>
    <scope>NUCLEOTIDE SEQUENCE</scope>
    <source>
        <strain evidence="1">MM415A00968</strain>
        <strain evidence="2">MM415B02524</strain>
    </source>
</reference>
<name>A0A6M3KB94_9ZZZZ</name>
<gene>
    <name evidence="1" type="ORF">MM415A00968_0019</name>
    <name evidence="2" type="ORF">MM415B02524_0003</name>
</gene>
<organism evidence="1">
    <name type="scientific">viral metagenome</name>
    <dbReference type="NCBI Taxonomy" id="1070528"/>
    <lineage>
        <taxon>unclassified sequences</taxon>
        <taxon>metagenomes</taxon>
        <taxon>organismal metagenomes</taxon>
    </lineage>
</organism>
<sequence length="68" mass="7755">MIIAILDIYVYCDGQNENGNCHIDISTEADPIINDLSQDAYEEWLCELGWLVVGEMAFCPSCRFELHN</sequence>
<accession>A0A6M3KB94</accession>
<evidence type="ECO:0000313" key="2">
    <source>
        <dbReference type="EMBL" id="QJA89618.1"/>
    </source>
</evidence>
<protein>
    <submittedName>
        <fullName evidence="1">Uncharacterized protein</fullName>
    </submittedName>
</protein>
<proteinExistence type="predicted"/>
<dbReference type="EMBL" id="MT142857">
    <property type="protein sequence ID" value="QJA89618.1"/>
    <property type="molecule type" value="Genomic_DNA"/>
</dbReference>
<dbReference type="EMBL" id="MT142359">
    <property type="protein sequence ID" value="QJA78915.1"/>
    <property type="molecule type" value="Genomic_DNA"/>
</dbReference>